<accession>A0A8J4A1Y4</accession>
<dbReference type="RefSeq" id="WP_203932475.1">
    <property type="nucleotide sequence ID" value="NZ_BOPH01000102.1"/>
</dbReference>
<sequence length="102" mass="11632">MEDPDEVVGRVTAYVERGDRDAILDDEATRFGERPAWHHDRDRAVLLFGTLVRTAFEHRWLRTADAADLDGADRQELPTRLRLRGHATTVPNRARTSLTPRG</sequence>
<organism evidence="2 3">
    <name type="scientific">Virgisporangium ochraceum</name>
    <dbReference type="NCBI Taxonomy" id="65505"/>
    <lineage>
        <taxon>Bacteria</taxon>
        <taxon>Bacillati</taxon>
        <taxon>Actinomycetota</taxon>
        <taxon>Actinomycetes</taxon>
        <taxon>Micromonosporales</taxon>
        <taxon>Micromonosporaceae</taxon>
        <taxon>Virgisporangium</taxon>
    </lineage>
</organism>
<feature type="region of interest" description="Disordered" evidence="1">
    <location>
        <begin position="83"/>
        <end position="102"/>
    </location>
</feature>
<dbReference type="AlphaFoldDB" id="A0A8J4A1Y4"/>
<feature type="compositionally biased region" description="Polar residues" evidence="1">
    <location>
        <begin position="89"/>
        <end position="102"/>
    </location>
</feature>
<evidence type="ECO:0000313" key="3">
    <source>
        <dbReference type="Proteomes" id="UP000635606"/>
    </source>
</evidence>
<dbReference type="Proteomes" id="UP000635606">
    <property type="component" value="Unassembled WGS sequence"/>
</dbReference>
<gene>
    <name evidence="2" type="ORF">Voc01_075550</name>
</gene>
<evidence type="ECO:0000256" key="1">
    <source>
        <dbReference type="SAM" id="MobiDB-lite"/>
    </source>
</evidence>
<evidence type="ECO:0000313" key="2">
    <source>
        <dbReference type="EMBL" id="GIJ72638.1"/>
    </source>
</evidence>
<protein>
    <submittedName>
        <fullName evidence="2">Uncharacterized protein</fullName>
    </submittedName>
</protein>
<name>A0A8J4A1Y4_9ACTN</name>
<reference evidence="2" key="1">
    <citation type="submission" date="2021-01" db="EMBL/GenBank/DDBJ databases">
        <title>Whole genome shotgun sequence of Virgisporangium ochraceum NBRC 16418.</title>
        <authorList>
            <person name="Komaki H."/>
            <person name="Tamura T."/>
        </authorList>
    </citation>
    <scope>NUCLEOTIDE SEQUENCE</scope>
    <source>
        <strain evidence="2">NBRC 16418</strain>
    </source>
</reference>
<proteinExistence type="predicted"/>
<keyword evidence="3" id="KW-1185">Reference proteome</keyword>
<comment type="caution">
    <text evidence="2">The sequence shown here is derived from an EMBL/GenBank/DDBJ whole genome shotgun (WGS) entry which is preliminary data.</text>
</comment>
<dbReference type="EMBL" id="BOPH01000102">
    <property type="protein sequence ID" value="GIJ72638.1"/>
    <property type="molecule type" value="Genomic_DNA"/>
</dbReference>